<name>A0AAW0PIA3_9GOBI</name>
<evidence type="ECO:0000256" key="1">
    <source>
        <dbReference type="SAM" id="MobiDB-lite"/>
    </source>
</evidence>
<evidence type="ECO:0000256" key="2">
    <source>
        <dbReference type="SAM" id="Phobius"/>
    </source>
</evidence>
<evidence type="ECO:0000313" key="4">
    <source>
        <dbReference type="Proteomes" id="UP001460270"/>
    </source>
</evidence>
<protein>
    <submittedName>
        <fullName evidence="3">Uncharacterized protein</fullName>
    </submittedName>
</protein>
<keyword evidence="4" id="KW-1185">Reference proteome</keyword>
<comment type="caution">
    <text evidence="3">The sequence shown here is derived from an EMBL/GenBank/DDBJ whole genome shotgun (WGS) entry which is preliminary data.</text>
</comment>
<sequence>MFINHWQKTGGWRLEAGSWRLETGGWRLETGDWRQEAETEVELAVDLVQKNGHGGQKLAAATGAAAALLICVLFLDTFKYRLNQPGFMPYYKDNNAAQNNGVPDQQAQTDTNNQHLGFGKYAIAATHPPVPGPPKRPTGSETVPHIIATSTVTTENTHPGCYNTAAVLPVSRNDPGRTFTWRPWRHPRPWGCPTVTPLQHRQTLDIMRPERSVKPLSMGTTSIDIPVAAVSLTSVPGGPMASNRPLVAGEWSRRKESDTTAVVAGTASMTSMAS</sequence>
<keyword evidence="2" id="KW-0812">Transmembrane</keyword>
<accession>A0AAW0PIA3</accession>
<organism evidence="3 4">
    <name type="scientific">Mugilogobius chulae</name>
    <name type="common">yellowstripe goby</name>
    <dbReference type="NCBI Taxonomy" id="88201"/>
    <lineage>
        <taxon>Eukaryota</taxon>
        <taxon>Metazoa</taxon>
        <taxon>Chordata</taxon>
        <taxon>Craniata</taxon>
        <taxon>Vertebrata</taxon>
        <taxon>Euteleostomi</taxon>
        <taxon>Actinopterygii</taxon>
        <taxon>Neopterygii</taxon>
        <taxon>Teleostei</taxon>
        <taxon>Neoteleostei</taxon>
        <taxon>Acanthomorphata</taxon>
        <taxon>Gobiaria</taxon>
        <taxon>Gobiiformes</taxon>
        <taxon>Gobioidei</taxon>
        <taxon>Gobiidae</taxon>
        <taxon>Gobionellinae</taxon>
        <taxon>Mugilogobius</taxon>
    </lineage>
</organism>
<evidence type="ECO:0000313" key="3">
    <source>
        <dbReference type="EMBL" id="KAK7918648.1"/>
    </source>
</evidence>
<proteinExistence type="predicted"/>
<dbReference type="EMBL" id="JBBPFD010000007">
    <property type="protein sequence ID" value="KAK7918648.1"/>
    <property type="molecule type" value="Genomic_DNA"/>
</dbReference>
<keyword evidence="2" id="KW-1133">Transmembrane helix</keyword>
<reference evidence="4" key="1">
    <citation type="submission" date="2024-04" db="EMBL/GenBank/DDBJ databases">
        <title>Salinicola lusitanus LLJ914,a marine bacterium isolated from the Okinawa Trough.</title>
        <authorList>
            <person name="Li J."/>
        </authorList>
    </citation>
    <scope>NUCLEOTIDE SEQUENCE [LARGE SCALE GENOMIC DNA]</scope>
</reference>
<dbReference type="AlphaFoldDB" id="A0AAW0PIA3"/>
<dbReference type="Proteomes" id="UP001460270">
    <property type="component" value="Unassembled WGS sequence"/>
</dbReference>
<feature type="region of interest" description="Disordered" evidence="1">
    <location>
        <begin position="250"/>
        <end position="274"/>
    </location>
</feature>
<gene>
    <name evidence="3" type="ORF">WMY93_009932</name>
</gene>
<feature type="transmembrane region" description="Helical" evidence="2">
    <location>
        <begin position="58"/>
        <end position="78"/>
    </location>
</feature>
<keyword evidence="2" id="KW-0472">Membrane</keyword>